<proteinExistence type="predicted"/>
<sequence>MTDPSVTEVLPPDVVDTGVSDVLNEDEVVHVPPAVEQLVEAQEAEIAYAPDVPHWEPGT</sequence>
<keyword evidence="2" id="KW-1185">Reference proteome</keyword>
<accession>A0A8J3YL88</accession>
<dbReference type="RefSeq" id="WP_203900987.1">
    <property type="nucleotide sequence ID" value="NZ_BOPF01000015.1"/>
</dbReference>
<evidence type="ECO:0000313" key="2">
    <source>
        <dbReference type="Proteomes" id="UP000619260"/>
    </source>
</evidence>
<dbReference type="Proteomes" id="UP000619260">
    <property type="component" value="Unassembled WGS sequence"/>
</dbReference>
<organism evidence="1 2">
    <name type="scientific">Virgisporangium aliadipatigenens</name>
    <dbReference type="NCBI Taxonomy" id="741659"/>
    <lineage>
        <taxon>Bacteria</taxon>
        <taxon>Bacillati</taxon>
        <taxon>Actinomycetota</taxon>
        <taxon>Actinomycetes</taxon>
        <taxon>Micromonosporales</taxon>
        <taxon>Micromonosporaceae</taxon>
        <taxon>Virgisporangium</taxon>
    </lineage>
</organism>
<dbReference type="AlphaFoldDB" id="A0A8J3YL88"/>
<comment type="caution">
    <text evidence="1">The sequence shown here is derived from an EMBL/GenBank/DDBJ whole genome shotgun (WGS) entry which is preliminary data.</text>
</comment>
<name>A0A8J3YL88_9ACTN</name>
<gene>
    <name evidence="1" type="ORF">Val02_43650</name>
</gene>
<protein>
    <submittedName>
        <fullName evidence="1">Uncharacterized protein</fullName>
    </submittedName>
</protein>
<reference evidence="1" key="1">
    <citation type="submission" date="2021-01" db="EMBL/GenBank/DDBJ databases">
        <title>Whole genome shotgun sequence of Virgisporangium aliadipatigenens NBRC 105644.</title>
        <authorList>
            <person name="Komaki H."/>
            <person name="Tamura T."/>
        </authorList>
    </citation>
    <scope>NUCLEOTIDE SEQUENCE</scope>
    <source>
        <strain evidence="1">NBRC 105644</strain>
    </source>
</reference>
<dbReference type="EMBL" id="BOPF01000015">
    <property type="protein sequence ID" value="GIJ47479.1"/>
    <property type="molecule type" value="Genomic_DNA"/>
</dbReference>
<evidence type="ECO:0000313" key="1">
    <source>
        <dbReference type="EMBL" id="GIJ47479.1"/>
    </source>
</evidence>